<dbReference type="GO" id="GO:0010960">
    <property type="term" value="P:magnesium ion homeostasis"/>
    <property type="evidence" value="ECO:0007669"/>
    <property type="project" value="InterPro"/>
</dbReference>
<feature type="domain" description="CBS" evidence="9">
    <location>
        <begin position="216"/>
        <end position="278"/>
    </location>
</feature>
<evidence type="ECO:0000256" key="7">
    <source>
        <dbReference type="PROSITE-ProRule" id="PRU01193"/>
    </source>
</evidence>
<feature type="domain" description="CBS" evidence="9">
    <location>
        <begin position="282"/>
        <end position="341"/>
    </location>
</feature>
<accession>A0A2G4SLR0</accession>
<keyword evidence="5 7" id="KW-0472">Membrane</keyword>
<name>A0A2G4SLR0_RHIZD</name>
<gene>
    <name evidence="11" type="ORF">RHIMIDRAFT_206409</name>
</gene>
<dbReference type="GeneID" id="35437892"/>
<feature type="transmembrane region" description="Helical" evidence="8">
    <location>
        <begin position="126"/>
        <end position="148"/>
    </location>
</feature>
<dbReference type="RefSeq" id="XP_023463401.1">
    <property type="nucleotide sequence ID" value="XM_023606902.1"/>
</dbReference>
<dbReference type="Proteomes" id="UP000242254">
    <property type="component" value="Unassembled WGS sequence"/>
</dbReference>
<keyword evidence="4 7" id="KW-1133">Transmembrane helix</keyword>
<dbReference type="FunFam" id="3.10.580.10:FF:000006">
    <property type="entry name" value="DUF21 and CBS domain protein"/>
    <property type="match status" value="1"/>
</dbReference>
<dbReference type="Pfam" id="PF01595">
    <property type="entry name" value="CNNM"/>
    <property type="match status" value="1"/>
</dbReference>
<dbReference type="InterPro" id="IPR046342">
    <property type="entry name" value="CBS_dom_sf"/>
</dbReference>
<dbReference type="Pfam" id="PF00571">
    <property type="entry name" value="CBS"/>
    <property type="match status" value="1"/>
</dbReference>
<feature type="transmembrane region" description="Helical" evidence="8">
    <location>
        <begin position="60"/>
        <end position="81"/>
    </location>
</feature>
<evidence type="ECO:0000256" key="1">
    <source>
        <dbReference type="ARBA" id="ARBA00004141"/>
    </source>
</evidence>
<feature type="non-terminal residue" evidence="11">
    <location>
        <position position="1"/>
    </location>
</feature>
<reference evidence="11 12" key="1">
    <citation type="journal article" date="2016" name="Proc. Natl. Acad. Sci. U.S.A.">
        <title>Lipid metabolic changes in an early divergent fungus govern the establishment of a mutualistic symbiosis with endobacteria.</title>
        <authorList>
            <person name="Lastovetsky O.A."/>
            <person name="Gaspar M.L."/>
            <person name="Mondo S.J."/>
            <person name="LaButti K.M."/>
            <person name="Sandor L."/>
            <person name="Grigoriev I.V."/>
            <person name="Henry S.A."/>
            <person name="Pawlowska T.E."/>
        </authorList>
    </citation>
    <scope>NUCLEOTIDE SEQUENCE [LARGE SCALE GENOMIC DNA]</scope>
    <source>
        <strain evidence="11 12">ATCC 52813</strain>
    </source>
</reference>
<dbReference type="CDD" id="cd04590">
    <property type="entry name" value="CBS_pair_CorC_HlyC_assoc"/>
    <property type="match status" value="1"/>
</dbReference>
<evidence type="ECO:0000256" key="5">
    <source>
        <dbReference type="ARBA" id="ARBA00023136"/>
    </source>
</evidence>
<protein>
    <submittedName>
        <fullName evidence="11">DUF21-domain-containing protein</fullName>
    </submittedName>
</protein>
<keyword evidence="2 7" id="KW-0812">Transmembrane</keyword>
<dbReference type="PROSITE" id="PS51371">
    <property type="entry name" value="CBS"/>
    <property type="match status" value="2"/>
</dbReference>
<dbReference type="InterPro" id="IPR044751">
    <property type="entry name" value="Ion_transp-like_CBS"/>
</dbReference>
<evidence type="ECO:0000256" key="2">
    <source>
        <dbReference type="ARBA" id="ARBA00022692"/>
    </source>
</evidence>
<proteinExistence type="predicted"/>
<dbReference type="PANTHER" id="PTHR12064">
    <property type="entry name" value="METAL TRANSPORTER CNNM"/>
    <property type="match status" value="1"/>
</dbReference>
<dbReference type="AlphaFoldDB" id="A0A2G4SLR0"/>
<dbReference type="GO" id="GO:0016020">
    <property type="term" value="C:membrane"/>
    <property type="evidence" value="ECO:0007669"/>
    <property type="project" value="UniProtKB-SubCell"/>
</dbReference>
<organism evidence="11 12">
    <name type="scientific">Rhizopus microsporus ATCC 52813</name>
    <dbReference type="NCBI Taxonomy" id="1340429"/>
    <lineage>
        <taxon>Eukaryota</taxon>
        <taxon>Fungi</taxon>
        <taxon>Fungi incertae sedis</taxon>
        <taxon>Mucoromycota</taxon>
        <taxon>Mucoromycotina</taxon>
        <taxon>Mucoromycetes</taxon>
        <taxon>Mucorales</taxon>
        <taxon>Mucorineae</taxon>
        <taxon>Rhizopodaceae</taxon>
        <taxon>Rhizopus</taxon>
    </lineage>
</organism>
<dbReference type="InterPro" id="IPR000644">
    <property type="entry name" value="CBS_dom"/>
</dbReference>
<evidence type="ECO:0000313" key="12">
    <source>
        <dbReference type="Proteomes" id="UP000242254"/>
    </source>
</evidence>
<feature type="domain" description="CNNM transmembrane" evidence="10">
    <location>
        <begin position="1"/>
        <end position="197"/>
    </location>
</feature>
<evidence type="ECO:0000256" key="6">
    <source>
        <dbReference type="PROSITE-ProRule" id="PRU00703"/>
    </source>
</evidence>
<dbReference type="Gene3D" id="3.10.580.10">
    <property type="entry name" value="CBS-domain"/>
    <property type="match status" value="1"/>
</dbReference>
<dbReference type="EMBL" id="KZ303857">
    <property type="protein sequence ID" value="PHZ09693.1"/>
    <property type="molecule type" value="Genomic_DNA"/>
</dbReference>
<evidence type="ECO:0000256" key="4">
    <source>
        <dbReference type="ARBA" id="ARBA00022989"/>
    </source>
</evidence>
<evidence type="ECO:0000259" key="10">
    <source>
        <dbReference type="PROSITE" id="PS51846"/>
    </source>
</evidence>
<keyword evidence="6" id="KW-0129">CBS domain</keyword>
<keyword evidence="12" id="KW-1185">Reference proteome</keyword>
<dbReference type="InterPro" id="IPR045095">
    <property type="entry name" value="ACDP"/>
</dbReference>
<dbReference type="InterPro" id="IPR002550">
    <property type="entry name" value="CNNM"/>
</dbReference>
<evidence type="ECO:0000256" key="3">
    <source>
        <dbReference type="ARBA" id="ARBA00022737"/>
    </source>
</evidence>
<keyword evidence="3" id="KW-0677">Repeat</keyword>
<dbReference type="STRING" id="1340429.A0A2G4SLR0"/>
<dbReference type="PROSITE" id="PS51846">
    <property type="entry name" value="CNNM"/>
    <property type="match status" value="1"/>
</dbReference>
<dbReference type="SUPFAM" id="SSF54631">
    <property type="entry name" value="CBS-domain pair"/>
    <property type="match status" value="1"/>
</dbReference>
<feature type="transmembrane region" description="Helical" evidence="8">
    <location>
        <begin position="87"/>
        <end position="106"/>
    </location>
</feature>
<dbReference type="GO" id="GO:0005737">
    <property type="term" value="C:cytoplasm"/>
    <property type="evidence" value="ECO:0007669"/>
    <property type="project" value="TreeGrafter"/>
</dbReference>
<dbReference type="PANTHER" id="PTHR12064:SF97">
    <property type="entry name" value="METAL TRANSPORTER CNNM-5"/>
    <property type="match status" value="1"/>
</dbReference>
<evidence type="ECO:0000259" key="9">
    <source>
        <dbReference type="PROSITE" id="PS51371"/>
    </source>
</evidence>
<sequence length="368" mass="41003">LCWYVLIQNNMIIQHVYMIGLTLGLMGLDETHLQVMVETGSESEKKHALQVLSLLDKGKYWVLVTLLLSNVIVNETLPIVLDSLIGGGIWAILISTALIVIFGEVIPQSICVRYGLAIGAKCSKIVLVIMYLLYPIAYPTSLVLNYFLGTTRGTTYKKAGKYFTLSHSPIIDHTHTGLKCLVSMHQSDDTEGLTRDEVHIISSVLDLKEKRVCDVMTPLKDVVALSLDTVLDKALVHRILKQGYSRIPVTAADDKEHYVGMLLVKRLISYDCSDELTVSKFPLSQLPETSPNTSCLDILNFFQEGKSHMALITKYPGKKPLGVITLEDVIESLIGEEIVDETDIFVDSKMYNLSLFNITNLKYLCMCA</sequence>
<dbReference type="GO" id="GO:0030026">
    <property type="term" value="P:intracellular manganese ion homeostasis"/>
    <property type="evidence" value="ECO:0007669"/>
    <property type="project" value="TreeGrafter"/>
</dbReference>
<evidence type="ECO:0000313" key="11">
    <source>
        <dbReference type="EMBL" id="PHZ09693.1"/>
    </source>
</evidence>
<comment type="subcellular location">
    <subcellularLocation>
        <location evidence="1">Membrane</location>
        <topology evidence="1">Multi-pass membrane protein</topology>
    </subcellularLocation>
</comment>
<evidence type="ECO:0000256" key="8">
    <source>
        <dbReference type="SAM" id="Phobius"/>
    </source>
</evidence>